<proteinExistence type="predicted"/>
<keyword evidence="3" id="KW-1185">Reference proteome</keyword>
<feature type="compositionally biased region" description="Pro residues" evidence="1">
    <location>
        <begin position="234"/>
        <end position="244"/>
    </location>
</feature>
<sequence>MGLSKRDKAICNDLNRFRCMSLDDIADIYFKGLMKPKNSANNVLKRLYRDGYIKRSTAFQPYVYFGSDVNIKEDSAKIGHFLAIVNVYKEMSLFGHFDVFQVEPKYGSKGTVEPDIFCIYNKSPFFIEVQKTFYSQKTMDEKLKRYKKLYDSKIIDKEPWQHKNNPIFPIVLILSEQRFALDEDYEFDLIQSVSFSQFLNTLEPIVEQREHTPSIEKKTSPQQANQPKRRSTPPINPTNKPLPPNINNNIQVSSNIRVHN</sequence>
<name>A0ABV6GK80_9BACI</name>
<gene>
    <name evidence="2" type="ORF">ACFFIX_22365</name>
</gene>
<evidence type="ECO:0000256" key="1">
    <source>
        <dbReference type="SAM" id="MobiDB-lite"/>
    </source>
</evidence>
<accession>A0ABV6GK80</accession>
<feature type="compositionally biased region" description="Polar residues" evidence="1">
    <location>
        <begin position="251"/>
        <end position="260"/>
    </location>
</feature>
<feature type="region of interest" description="Disordered" evidence="1">
    <location>
        <begin position="209"/>
        <end position="260"/>
    </location>
</feature>
<dbReference type="Proteomes" id="UP001589854">
    <property type="component" value="Unassembled WGS sequence"/>
</dbReference>
<evidence type="ECO:0000313" key="2">
    <source>
        <dbReference type="EMBL" id="MFC0274096.1"/>
    </source>
</evidence>
<protein>
    <submittedName>
        <fullName evidence="2">Uncharacterized protein</fullName>
    </submittedName>
</protein>
<reference evidence="2 3" key="1">
    <citation type="submission" date="2024-09" db="EMBL/GenBank/DDBJ databases">
        <authorList>
            <person name="Sun Q."/>
            <person name="Mori K."/>
        </authorList>
    </citation>
    <scope>NUCLEOTIDE SEQUENCE [LARGE SCALE GENOMIC DNA]</scope>
    <source>
        <strain evidence="2 3">CCM 7228</strain>
    </source>
</reference>
<feature type="compositionally biased region" description="Basic and acidic residues" evidence="1">
    <location>
        <begin position="209"/>
        <end position="219"/>
    </location>
</feature>
<dbReference type="RefSeq" id="WP_378938012.1">
    <property type="nucleotide sequence ID" value="NZ_JBHLVO010000029.1"/>
</dbReference>
<evidence type="ECO:0000313" key="3">
    <source>
        <dbReference type="Proteomes" id="UP001589854"/>
    </source>
</evidence>
<organism evidence="2 3">
    <name type="scientific">Metabacillus herbersteinensis</name>
    <dbReference type="NCBI Taxonomy" id="283816"/>
    <lineage>
        <taxon>Bacteria</taxon>
        <taxon>Bacillati</taxon>
        <taxon>Bacillota</taxon>
        <taxon>Bacilli</taxon>
        <taxon>Bacillales</taxon>
        <taxon>Bacillaceae</taxon>
        <taxon>Metabacillus</taxon>
    </lineage>
</organism>
<dbReference type="EMBL" id="JBHLVO010000029">
    <property type="protein sequence ID" value="MFC0274096.1"/>
    <property type="molecule type" value="Genomic_DNA"/>
</dbReference>
<comment type="caution">
    <text evidence="2">The sequence shown here is derived from an EMBL/GenBank/DDBJ whole genome shotgun (WGS) entry which is preliminary data.</text>
</comment>